<dbReference type="SUPFAM" id="SSF53335">
    <property type="entry name" value="S-adenosyl-L-methionine-dependent methyltransferases"/>
    <property type="match status" value="1"/>
</dbReference>
<dbReference type="AlphaFoldDB" id="A0A8J2SWL3"/>
<dbReference type="PANTHER" id="PTHR14614">
    <property type="entry name" value="HEPATOCELLULAR CARCINOMA-ASSOCIATED ANTIGEN"/>
    <property type="match status" value="1"/>
</dbReference>
<keyword evidence="2" id="KW-1185">Reference proteome</keyword>
<evidence type="ECO:0000313" key="2">
    <source>
        <dbReference type="Proteomes" id="UP000789595"/>
    </source>
</evidence>
<accession>A0A8J2SWL3</accession>
<dbReference type="OrthoDB" id="443981at2759"/>
<gene>
    <name evidence="1" type="ORF">PECAL_5P04510</name>
</gene>
<dbReference type="InterPro" id="IPR019410">
    <property type="entry name" value="Methyltransf_16"/>
</dbReference>
<organism evidence="1 2">
    <name type="scientific">Pelagomonas calceolata</name>
    <dbReference type="NCBI Taxonomy" id="35677"/>
    <lineage>
        <taxon>Eukaryota</taxon>
        <taxon>Sar</taxon>
        <taxon>Stramenopiles</taxon>
        <taxon>Ochrophyta</taxon>
        <taxon>Pelagophyceae</taxon>
        <taxon>Pelagomonadales</taxon>
        <taxon>Pelagomonadaceae</taxon>
        <taxon>Pelagomonas</taxon>
    </lineage>
</organism>
<dbReference type="PANTHER" id="PTHR14614:SF109">
    <property type="entry name" value="RIBOSOMAL LYSINE N-METHYLTRANSFERASE 5"/>
    <property type="match status" value="1"/>
</dbReference>
<dbReference type="EMBL" id="CAKKNE010000005">
    <property type="protein sequence ID" value="CAH0375902.1"/>
    <property type="molecule type" value="Genomic_DNA"/>
</dbReference>
<reference evidence="1" key="1">
    <citation type="submission" date="2021-11" db="EMBL/GenBank/DDBJ databases">
        <authorList>
            <consortium name="Genoscope - CEA"/>
            <person name="William W."/>
        </authorList>
    </citation>
    <scope>NUCLEOTIDE SEQUENCE</scope>
</reference>
<proteinExistence type="predicted"/>
<dbReference type="CDD" id="cd02440">
    <property type="entry name" value="AdoMet_MTases"/>
    <property type="match status" value="1"/>
</dbReference>
<evidence type="ECO:0000313" key="1">
    <source>
        <dbReference type="EMBL" id="CAH0375902.1"/>
    </source>
</evidence>
<sequence>MWDDTADMPFEQRFIAHRTVPVGPAALELEQTPPTLGGTDPLGTACTVWKGGERLVELLQSRRELVAGKRIVELGSGTGIAGLACAALGAARVVLTDLPENLALLRRNATRNGWVQSLCGCDVSVAALDWNTDALPACDLVLGADVCYHQDSVQALCSLVDAAIAAGSTALLACERHEPIAYASLAAALRRHAVEVLLRDDGGMRRFEVLLVRPSGRERVAMDSHPLAAPPKTVAVDASRPDWASHWAHVAAAPDDGRLEAVWARGDRVESLQLVADEVAGMAATAQDFVSAVRTLDTFAALVLARLREKEKDQRATPTARDTHGNWMAKVHALRLLAPRFYVESALLGCCEFGDEAVDAVAARLARVARGFGDASRGAFARCYLSKCALAAGADRGVLAALRDDVAGGDGPAVAWILKAAGGGAPV</sequence>
<dbReference type="Pfam" id="PF10294">
    <property type="entry name" value="Methyltransf_16"/>
    <property type="match status" value="1"/>
</dbReference>
<dbReference type="Gene3D" id="3.40.50.150">
    <property type="entry name" value="Vaccinia Virus protein VP39"/>
    <property type="match status" value="1"/>
</dbReference>
<name>A0A8J2SWL3_9STRA</name>
<comment type="caution">
    <text evidence="1">The sequence shown here is derived from an EMBL/GenBank/DDBJ whole genome shotgun (WGS) entry which is preliminary data.</text>
</comment>
<evidence type="ECO:0008006" key="3">
    <source>
        <dbReference type="Google" id="ProtNLM"/>
    </source>
</evidence>
<dbReference type="Proteomes" id="UP000789595">
    <property type="component" value="Unassembled WGS sequence"/>
</dbReference>
<protein>
    <recommendedName>
        <fullName evidence="3">Calmodulin-lysine N-methyltransferase</fullName>
    </recommendedName>
</protein>
<dbReference type="InterPro" id="IPR029063">
    <property type="entry name" value="SAM-dependent_MTases_sf"/>
</dbReference>